<organism evidence="12 13">
    <name type="scientific">Microcaecilia unicolor</name>
    <dbReference type="NCBI Taxonomy" id="1415580"/>
    <lineage>
        <taxon>Eukaryota</taxon>
        <taxon>Metazoa</taxon>
        <taxon>Chordata</taxon>
        <taxon>Craniata</taxon>
        <taxon>Vertebrata</taxon>
        <taxon>Euteleostomi</taxon>
        <taxon>Amphibia</taxon>
        <taxon>Gymnophiona</taxon>
        <taxon>Siphonopidae</taxon>
        <taxon>Microcaecilia</taxon>
    </lineage>
</organism>
<dbReference type="Pfam" id="PF12180">
    <property type="entry name" value="EABR"/>
    <property type="match status" value="1"/>
</dbReference>
<reference evidence="13" key="1">
    <citation type="submission" date="2025-08" db="UniProtKB">
        <authorList>
            <consortium name="RefSeq"/>
        </authorList>
    </citation>
    <scope>IDENTIFICATION</scope>
</reference>
<keyword evidence="6" id="KW-0206">Cytoskeleton</keyword>
<dbReference type="PANTHER" id="PTHR31838">
    <property type="entry name" value="CENTROSOMAL PROTEIN OF 55 KDA"/>
    <property type="match status" value="1"/>
</dbReference>
<dbReference type="GO" id="GO:0045184">
    <property type="term" value="P:establishment of protein localization"/>
    <property type="evidence" value="ECO:0007669"/>
    <property type="project" value="TreeGrafter"/>
</dbReference>
<dbReference type="KEGG" id="muo:115471129"/>
<evidence type="ECO:0000256" key="5">
    <source>
        <dbReference type="ARBA" id="ARBA00023054"/>
    </source>
</evidence>
<dbReference type="InterPro" id="IPR038926">
    <property type="entry name" value="CEP55"/>
</dbReference>
<accession>A0A6P7Y6R4</accession>
<feature type="compositionally biased region" description="Polar residues" evidence="10">
    <location>
        <begin position="146"/>
        <end position="160"/>
    </location>
</feature>
<evidence type="ECO:0000256" key="3">
    <source>
        <dbReference type="ARBA" id="ARBA00004626"/>
    </source>
</evidence>
<protein>
    <recommendedName>
        <fullName evidence="8">Centrosomal protein of 55 kDa</fullName>
    </recommendedName>
</protein>
<dbReference type="GO" id="GO:0000281">
    <property type="term" value="P:mitotic cytokinesis"/>
    <property type="evidence" value="ECO:0007669"/>
    <property type="project" value="InterPro"/>
</dbReference>
<dbReference type="Gene3D" id="1.20.5.1180">
    <property type="entry name" value="Geminin coiled-coil domain"/>
    <property type="match status" value="1"/>
</dbReference>
<dbReference type="PANTHER" id="PTHR31838:SF1">
    <property type="entry name" value="CENTROSOMAL PROTEIN OF 55 KDA"/>
    <property type="match status" value="1"/>
</dbReference>
<dbReference type="GO" id="GO:0090543">
    <property type="term" value="C:Flemming body"/>
    <property type="evidence" value="ECO:0007669"/>
    <property type="project" value="UniProtKB-SubCell"/>
</dbReference>
<feature type="coiled-coil region" evidence="9">
    <location>
        <begin position="242"/>
        <end position="326"/>
    </location>
</feature>
<evidence type="ECO:0000256" key="7">
    <source>
        <dbReference type="ARBA" id="ARBA00055531"/>
    </source>
</evidence>
<evidence type="ECO:0000256" key="4">
    <source>
        <dbReference type="ARBA" id="ARBA00022490"/>
    </source>
</evidence>
<dbReference type="FunCoup" id="A0A6P7Y6R4">
    <property type="interactions" value="905"/>
</dbReference>
<evidence type="ECO:0000256" key="1">
    <source>
        <dbReference type="ARBA" id="ARBA00004114"/>
    </source>
</evidence>
<sequence length="458" mass="53830">MTSKGANGIISNQLGIKSGASKLDTDLEKLWKENAALKKTMEKVTKGNGKVTDSERNRFLEKILVLETLKEKNSQQLAEKDKEIQRLKSQPNVEALRCHLEEKTQEAEKREQLYKSLSKETESLKKQLFEITDKCKELENRDPACQASQGTSLSTESSGDLNALGDQLKDALEKNQQWQVYDQQREVFVKGLMTRIFELEQQSRNTKQIQQDQLNEARSGGRSEEEKQKYYDKLLINAKQYLEAERKTTAELSSELTEWKKRYEEKKKEVMGLNIQLQSHQDGSRQHREEERKHLVDKVQKLKMELEISRERLEEEKKRASDFSSQVQVLQKSLLKQQEEQKKTVILEKQIKMFTSDFENEKRDHQKVQHQLYKVLKELRKAKEQITRLEAMKHPHYIEPLNNLQDDLEKKLTMHDQASSPKYTNMLDESFLECPRCKAQYRTSQHRELLAHLDYCID</sequence>
<gene>
    <name evidence="13" type="primary">LOC115471129</name>
</gene>
<dbReference type="FunFam" id="1.20.5.1180:FF:000002">
    <property type="entry name" value="Centrosomal protein of 55 kDa"/>
    <property type="match status" value="1"/>
</dbReference>
<evidence type="ECO:0000259" key="11">
    <source>
        <dbReference type="Pfam" id="PF12180"/>
    </source>
</evidence>
<feature type="coiled-coil region" evidence="9">
    <location>
        <begin position="66"/>
        <end position="141"/>
    </location>
</feature>
<evidence type="ECO:0000256" key="10">
    <source>
        <dbReference type="SAM" id="MobiDB-lite"/>
    </source>
</evidence>
<feature type="compositionally biased region" description="Polar residues" evidence="10">
    <location>
        <begin position="204"/>
        <end position="216"/>
    </location>
</feature>
<dbReference type="GO" id="GO:0051896">
    <property type="term" value="P:regulation of phosphatidylinositol 3-kinase/protein kinase B signal transduction"/>
    <property type="evidence" value="ECO:0007669"/>
    <property type="project" value="InterPro"/>
</dbReference>
<evidence type="ECO:0000256" key="6">
    <source>
        <dbReference type="ARBA" id="ARBA00023212"/>
    </source>
</evidence>
<evidence type="ECO:0000256" key="9">
    <source>
        <dbReference type="SAM" id="Coils"/>
    </source>
</evidence>
<dbReference type="OrthoDB" id="8441172at2759"/>
<dbReference type="RefSeq" id="XP_030060676.1">
    <property type="nucleotide sequence ID" value="XM_030204816.1"/>
</dbReference>
<feature type="region of interest" description="Disordered" evidence="10">
    <location>
        <begin position="142"/>
        <end position="162"/>
    </location>
</feature>
<comment type="function">
    <text evidence="7">Plays a role in mitotic exit and cytokinesis. Recruits PDCD6IP and TSG101 to midbody during cytokinesis. Required for successful completion of cytokinesis. Not required for microtubule nucleation. Plays a role in the development of the brain and kidney.</text>
</comment>
<feature type="domain" description="TSG101 and ALIX binding" evidence="11">
    <location>
        <begin position="167"/>
        <end position="198"/>
    </location>
</feature>
<keyword evidence="12" id="KW-1185">Reference proteome</keyword>
<dbReference type="GO" id="GO:0005814">
    <property type="term" value="C:centriole"/>
    <property type="evidence" value="ECO:0007669"/>
    <property type="project" value="UniProtKB-SubCell"/>
</dbReference>
<proteinExistence type="predicted"/>
<dbReference type="AlphaFoldDB" id="A0A6P7Y6R4"/>
<evidence type="ECO:0000256" key="2">
    <source>
        <dbReference type="ARBA" id="ARBA00004476"/>
    </source>
</evidence>
<comment type="subcellular location">
    <subcellularLocation>
        <location evidence="3">Cleavage furrow</location>
    </subcellularLocation>
    <subcellularLocation>
        <location evidence="1">Cytoplasm</location>
        <location evidence="1">Cytoskeleton</location>
        <location evidence="1">Microtubule organizing center</location>
        <location evidence="1">Centrosome</location>
        <location evidence="1">Centriole</location>
    </subcellularLocation>
    <subcellularLocation>
        <location evidence="2">Midbody</location>
        <location evidence="2">Midbody ring</location>
    </subcellularLocation>
</comment>
<dbReference type="InParanoid" id="A0A6P7Y6R4"/>
<name>A0A6P7Y6R4_9AMPH</name>
<dbReference type="InterPro" id="IPR022008">
    <property type="entry name" value="EABR"/>
</dbReference>
<dbReference type="Proteomes" id="UP000515156">
    <property type="component" value="Chromosome 5"/>
</dbReference>
<keyword evidence="4" id="KW-0963">Cytoplasm</keyword>
<evidence type="ECO:0000313" key="13">
    <source>
        <dbReference type="RefSeq" id="XP_030060676.1"/>
    </source>
</evidence>
<keyword evidence="5 9" id="KW-0175">Coiled coil</keyword>
<feature type="region of interest" description="Disordered" evidence="10">
    <location>
        <begin position="204"/>
        <end position="226"/>
    </location>
</feature>
<evidence type="ECO:0000313" key="12">
    <source>
        <dbReference type="Proteomes" id="UP000515156"/>
    </source>
</evidence>
<dbReference type="GeneID" id="115471129"/>
<dbReference type="Gene3D" id="1.20.5.990">
    <property type="entry name" value="Nemo cc2-lz domain - 1d5 darpin complex"/>
    <property type="match status" value="1"/>
</dbReference>
<dbReference type="GO" id="GO:0032154">
    <property type="term" value="C:cleavage furrow"/>
    <property type="evidence" value="ECO:0007669"/>
    <property type="project" value="UniProtKB-SubCell"/>
</dbReference>
<evidence type="ECO:0000256" key="8">
    <source>
        <dbReference type="ARBA" id="ARBA00069787"/>
    </source>
</evidence>